<evidence type="ECO:0000259" key="1">
    <source>
        <dbReference type="PROSITE" id="PS51819"/>
    </source>
</evidence>
<dbReference type="AlphaFoldDB" id="A0A4V0NE49"/>
<dbReference type="OrthoDB" id="9795306at2"/>
<dbReference type="InterPro" id="IPR029068">
    <property type="entry name" value="Glyas_Bleomycin-R_OHBP_Dase"/>
</dbReference>
<dbReference type="InterPro" id="IPR004360">
    <property type="entry name" value="Glyas_Fos-R_dOase_dom"/>
</dbReference>
<name>A0A4V0NE49_SORCE</name>
<dbReference type="PANTHER" id="PTHR34109">
    <property type="entry name" value="BNAUNNG04460D PROTEIN-RELATED"/>
    <property type="match status" value="1"/>
</dbReference>
<dbReference type="CDD" id="cd07246">
    <property type="entry name" value="VOC_like"/>
    <property type="match status" value="1"/>
</dbReference>
<organism evidence="2 3">
    <name type="scientific">Sorangium cellulosum</name>
    <name type="common">Polyangium cellulosum</name>
    <dbReference type="NCBI Taxonomy" id="56"/>
    <lineage>
        <taxon>Bacteria</taxon>
        <taxon>Pseudomonadati</taxon>
        <taxon>Myxococcota</taxon>
        <taxon>Polyangia</taxon>
        <taxon>Polyangiales</taxon>
        <taxon>Polyangiaceae</taxon>
        <taxon>Sorangium</taxon>
    </lineage>
</organism>
<feature type="domain" description="VOC" evidence="1">
    <location>
        <begin position="14"/>
        <end position="139"/>
    </location>
</feature>
<dbReference type="PROSITE" id="PS51819">
    <property type="entry name" value="VOC"/>
    <property type="match status" value="1"/>
</dbReference>
<reference evidence="2 3" key="1">
    <citation type="submission" date="2015-09" db="EMBL/GenBank/DDBJ databases">
        <title>Sorangium comparison.</title>
        <authorList>
            <person name="Zaburannyi N."/>
            <person name="Bunk B."/>
            <person name="Overmann J."/>
            <person name="Mueller R."/>
        </authorList>
    </citation>
    <scope>NUCLEOTIDE SEQUENCE [LARGE SCALE GENOMIC DNA]</scope>
    <source>
        <strain evidence="2 3">So ceGT47</strain>
    </source>
</reference>
<proteinExistence type="predicted"/>
<dbReference type="Gene3D" id="3.30.720.120">
    <property type="match status" value="1"/>
</dbReference>
<accession>A0A4V0NE49</accession>
<dbReference type="PANTHER" id="PTHR34109:SF1">
    <property type="entry name" value="VOC DOMAIN-CONTAINING PROTEIN"/>
    <property type="match status" value="1"/>
</dbReference>
<dbReference type="InterPro" id="IPR037523">
    <property type="entry name" value="VOC_core"/>
</dbReference>
<gene>
    <name evidence="2" type="ORF">SOCEGT47_054730</name>
</gene>
<dbReference type="Proteomes" id="UP000295781">
    <property type="component" value="Chromosome"/>
</dbReference>
<evidence type="ECO:0000313" key="2">
    <source>
        <dbReference type="EMBL" id="AUX24932.1"/>
    </source>
</evidence>
<dbReference type="Gene3D" id="3.30.720.110">
    <property type="match status" value="1"/>
</dbReference>
<dbReference type="SUPFAM" id="SSF54593">
    <property type="entry name" value="Glyoxalase/Bleomycin resistance protein/Dihydroxybiphenyl dioxygenase"/>
    <property type="match status" value="1"/>
</dbReference>
<dbReference type="RefSeq" id="WP_129351529.1">
    <property type="nucleotide sequence ID" value="NZ_CP012670.1"/>
</dbReference>
<protein>
    <submittedName>
        <fullName evidence="2">Glyoxalase</fullName>
    </submittedName>
</protein>
<dbReference type="Pfam" id="PF00903">
    <property type="entry name" value="Glyoxalase"/>
    <property type="match status" value="1"/>
</dbReference>
<dbReference type="EMBL" id="CP012670">
    <property type="protein sequence ID" value="AUX24932.1"/>
    <property type="molecule type" value="Genomic_DNA"/>
</dbReference>
<evidence type="ECO:0000313" key="3">
    <source>
        <dbReference type="Proteomes" id="UP000295781"/>
    </source>
</evidence>
<sequence>MTHRPEPVSPPPSPTLAPHLVVADAPGAIAFYKRAFGATEKMRLADPKLGGNIVHAELVIGDARFTLAEEAPEWNTRGPRALGGTPVVLTLHVEDADAVAARALEAGARIIYPIADQFYGQRAGRIEDPFGHQWILSTFIEDVPMDEMQTRLARWWEEQGKGGA</sequence>